<dbReference type="AlphaFoldDB" id="A0A3D8LAQ5"/>
<keyword evidence="1" id="KW-0732">Signal</keyword>
<dbReference type="PANTHER" id="PTHR40124:SF1">
    <property type="entry name" value="DISAGGREGATASE RELATED REPEAT PROTEIN"/>
    <property type="match status" value="1"/>
</dbReference>
<dbReference type="Pfam" id="PF21294">
    <property type="entry name" value="Polysacc_lyase_14"/>
    <property type="match status" value="1"/>
</dbReference>
<evidence type="ECO:0000259" key="2">
    <source>
        <dbReference type="Pfam" id="PF21294"/>
    </source>
</evidence>
<name>A0A3D8LAQ5_9BACT</name>
<accession>A0A3D8LAQ5</accession>
<dbReference type="InterPro" id="IPR048958">
    <property type="entry name" value="Polysacc_lyase_14"/>
</dbReference>
<dbReference type="EMBL" id="QRGR01000014">
    <property type="protein sequence ID" value="RDV14509.1"/>
    <property type="molecule type" value="Genomic_DNA"/>
</dbReference>
<dbReference type="OrthoDB" id="979738at2"/>
<dbReference type="PANTHER" id="PTHR40124">
    <property type="match status" value="1"/>
</dbReference>
<feature type="signal peptide" evidence="1">
    <location>
        <begin position="1"/>
        <end position="20"/>
    </location>
</feature>
<proteinExistence type="predicted"/>
<sequence>MKALSILFLITFLAVLNSTSFESLPHGTAYTKNAWEQDGFETAWVQTLDKNSAVDNTYAASGDKSLRIFFPKGKFGPSESGGQAKLMLKPQSEYYTSYKLRFSEDFSWGGKHEGGKLPGLAGGENCSGGQSCDGTNGFSARFMWREGGKAVLYLYHMDKPGQWGEDHPLKHKDGSEVVFPKGAWVNLVERVKVNTVRNGQANSDGEVQVWFNGEEVLHLSGLRFVQNSNQVDNFFFSTFHGGGSQEWAPTQDSWIWFDDLIVSDEPAKVF</sequence>
<keyword evidence="4" id="KW-1185">Reference proteome</keyword>
<protein>
    <recommendedName>
        <fullName evidence="2">Polysaccharide lyase 14 domain-containing protein</fullName>
    </recommendedName>
</protein>
<evidence type="ECO:0000313" key="4">
    <source>
        <dbReference type="Proteomes" id="UP000256708"/>
    </source>
</evidence>
<dbReference type="Gene3D" id="2.60.120.200">
    <property type="match status" value="1"/>
</dbReference>
<gene>
    <name evidence="3" type="ORF">DXT99_14000</name>
</gene>
<organism evidence="3 4">
    <name type="scientific">Pontibacter diazotrophicus</name>
    <dbReference type="NCBI Taxonomy" id="1400979"/>
    <lineage>
        <taxon>Bacteria</taxon>
        <taxon>Pseudomonadati</taxon>
        <taxon>Bacteroidota</taxon>
        <taxon>Cytophagia</taxon>
        <taxon>Cytophagales</taxon>
        <taxon>Hymenobacteraceae</taxon>
        <taxon>Pontibacter</taxon>
    </lineage>
</organism>
<evidence type="ECO:0000256" key="1">
    <source>
        <dbReference type="SAM" id="SignalP"/>
    </source>
</evidence>
<feature type="domain" description="Polysaccharide lyase 14" evidence="2">
    <location>
        <begin position="61"/>
        <end position="259"/>
    </location>
</feature>
<reference evidence="4" key="1">
    <citation type="submission" date="2018-08" db="EMBL/GenBank/DDBJ databases">
        <authorList>
            <person name="Liu Z.-W."/>
            <person name="Du Z.-J."/>
        </authorList>
    </citation>
    <scope>NUCLEOTIDE SEQUENCE [LARGE SCALE GENOMIC DNA]</scope>
    <source>
        <strain evidence="4">H4X</strain>
    </source>
</reference>
<evidence type="ECO:0000313" key="3">
    <source>
        <dbReference type="EMBL" id="RDV14509.1"/>
    </source>
</evidence>
<feature type="chain" id="PRO_5017737479" description="Polysaccharide lyase 14 domain-containing protein" evidence="1">
    <location>
        <begin position="21"/>
        <end position="270"/>
    </location>
</feature>
<dbReference type="RefSeq" id="WP_115566188.1">
    <property type="nucleotide sequence ID" value="NZ_QRGR01000014.1"/>
</dbReference>
<dbReference type="Proteomes" id="UP000256708">
    <property type="component" value="Unassembled WGS sequence"/>
</dbReference>
<comment type="caution">
    <text evidence="3">The sequence shown here is derived from an EMBL/GenBank/DDBJ whole genome shotgun (WGS) entry which is preliminary data.</text>
</comment>